<organism evidence="2 3">
    <name type="scientific">Halonatronomonas betaini</name>
    <dbReference type="NCBI Taxonomy" id="2778430"/>
    <lineage>
        <taxon>Bacteria</taxon>
        <taxon>Bacillati</taxon>
        <taxon>Bacillota</taxon>
        <taxon>Clostridia</taxon>
        <taxon>Halanaerobiales</taxon>
        <taxon>Halarsenatibacteraceae</taxon>
        <taxon>Halonatronomonas</taxon>
    </lineage>
</organism>
<gene>
    <name evidence="2" type="ORF">I0Q91_03055</name>
</gene>
<accession>A0A931F9L3</accession>
<reference evidence="2" key="1">
    <citation type="submission" date="2020-11" db="EMBL/GenBank/DDBJ databases">
        <title>Halonatronomonas betainensis gen. nov., sp. nov. a novel haloalkaliphilic representative of the family Halanaerobiacae capable of betaine degradation.</title>
        <authorList>
            <person name="Boltyanskaya Y."/>
            <person name="Kevbrin V."/>
            <person name="Detkova E."/>
            <person name="Grouzdev D.S."/>
            <person name="Koziaeva V."/>
            <person name="Zhilina T."/>
        </authorList>
    </citation>
    <scope>NUCLEOTIDE SEQUENCE</scope>
    <source>
        <strain evidence="2">Z-7014</strain>
    </source>
</reference>
<proteinExistence type="predicted"/>
<keyword evidence="3" id="KW-1185">Reference proteome</keyword>
<evidence type="ECO:0000313" key="3">
    <source>
        <dbReference type="Proteomes" id="UP000621436"/>
    </source>
</evidence>
<feature type="coiled-coil region" evidence="1">
    <location>
        <begin position="19"/>
        <end position="97"/>
    </location>
</feature>
<dbReference type="RefSeq" id="WP_270452795.1">
    <property type="nucleotide sequence ID" value="NZ_JADPIE010000001.1"/>
</dbReference>
<evidence type="ECO:0000256" key="1">
    <source>
        <dbReference type="SAM" id="Coils"/>
    </source>
</evidence>
<evidence type="ECO:0008006" key="4">
    <source>
        <dbReference type="Google" id="ProtNLM"/>
    </source>
</evidence>
<comment type="caution">
    <text evidence="2">The sequence shown here is derived from an EMBL/GenBank/DDBJ whole genome shotgun (WGS) entry which is preliminary data.</text>
</comment>
<protein>
    <recommendedName>
        <fullName evidence="4">Polyhydroxyalkanoate synthesis regulator phasin</fullName>
    </recommendedName>
</protein>
<sequence>MGKLEELFYRGIGSLDLTVNKLEELVQSLVEEGELTKKQGKELVERWQEKGDEQKDKLEDIFDEKLDDLGVVRVDEFDKLKERVARIEGKLSNIENGASQNKTEI</sequence>
<dbReference type="Proteomes" id="UP000621436">
    <property type="component" value="Unassembled WGS sequence"/>
</dbReference>
<keyword evidence="1" id="KW-0175">Coiled coil</keyword>
<dbReference type="AlphaFoldDB" id="A0A931F9L3"/>
<evidence type="ECO:0000313" key="2">
    <source>
        <dbReference type="EMBL" id="MBF8436047.1"/>
    </source>
</evidence>
<dbReference type="EMBL" id="JADPIE010000001">
    <property type="protein sequence ID" value="MBF8436047.1"/>
    <property type="molecule type" value="Genomic_DNA"/>
</dbReference>
<name>A0A931F9L3_9FIRM</name>